<dbReference type="PRINTS" id="PR00081">
    <property type="entry name" value="GDHRDH"/>
</dbReference>
<dbReference type="InterPro" id="IPR002347">
    <property type="entry name" value="SDR_fam"/>
</dbReference>
<dbReference type="PANTHER" id="PTHR42760:SF133">
    <property type="entry name" value="3-OXOACYL-[ACYL-CARRIER-PROTEIN] REDUCTASE"/>
    <property type="match status" value="1"/>
</dbReference>
<evidence type="ECO:0000313" key="4">
    <source>
        <dbReference type="EMBL" id="SHI63769.1"/>
    </source>
</evidence>
<dbReference type="InterPro" id="IPR057326">
    <property type="entry name" value="KR_dom"/>
</dbReference>
<dbReference type="AlphaFoldDB" id="A0A1M6CS31"/>
<evidence type="ECO:0000313" key="5">
    <source>
        <dbReference type="Proteomes" id="UP000184452"/>
    </source>
</evidence>
<organism evidence="4 5">
    <name type="scientific">Nocardiopsis flavescens</name>
    <dbReference type="NCBI Taxonomy" id="758803"/>
    <lineage>
        <taxon>Bacteria</taxon>
        <taxon>Bacillati</taxon>
        <taxon>Actinomycetota</taxon>
        <taxon>Actinomycetes</taxon>
        <taxon>Streptosporangiales</taxon>
        <taxon>Nocardiopsidaceae</taxon>
        <taxon>Nocardiopsis</taxon>
    </lineage>
</organism>
<dbReference type="RefSeq" id="WP_073374946.1">
    <property type="nucleotide sequence ID" value="NZ_FQZK01000001.1"/>
</dbReference>
<dbReference type="SMART" id="SM00822">
    <property type="entry name" value="PKS_KR"/>
    <property type="match status" value="1"/>
</dbReference>
<proteinExistence type="inferred from homology"/>
<feature type="domain" description="Ketoreductase" evidence="3">
    <location>
        <begin position="3"/>
        <end position="158"/>
    </location>
</feature>
<dbReference type="InterPro" id="IPR020904">
    <property type="entry name" value="Sc_DH/Rdtase_CS"/>
</dbReference>
<evidence type="ECO:0000256" key="2">
    <source>
        <dbReference type="ARBA" id="ARBA00023002"/>
    </source>
</evidence>
<dbReference type="SUPFAM" id="SSF51735">
    <property type="entry name" value="NAD(P)-binding Rossmann-fold domains"/>
    <property type="match status" value="1"/>
</dbReference>
<sequence>MGATTLVVGGDGGIGRACVEEFEGAGHRIVVVDRARGHDACDPDLVRRLIADAGPLDNVVHAAGSVGSGGIGDEGPEQWRRVLEDNLVSAMAVSQAVVPALRDGASVVLFGSVNGRHGGNRLSGPAYAAAKAGIAGLARHLAKDLAPRGIRVNTVAPGPVRTPMVDRLTQDQTRDLLAGVPLGRMTAAREIAGTVAWLCSPSAASVTGAVIDVNGGMWMG</sequence>
<protein>
    <submittedName>
        <fullName evidence="4">3-oxoacyl-[acyl-carrier protein] reductase</fullName>
    </submittedName>
</protein>
<dbReference type="CDD" id="cd05233">
    <property type="entry name" value="SDR_c"/>
    <property type="match status" value="1"/>
</dbReference>
<comment type="similarity">
    <text evidence="1">Belongs to the short-chain dehydrogenases/reductases (SDR) family.</text>
</comment>
<evidence type="ECO:0000256" key="1">
    <source>
        <dbReference type="ARBA" id="ARBA00006484"/>
    </source>
</evidence>
<evidence type="ECO:0000259" key="3">
    <source>
        <dbReference type="SMART" id="SM00822"/>
    </source>
</evidence>
<dbReference type="STRING" id="758803.SAMN05421803_101798"/>
<dbReference type="InterPro" id="IPR036291">
    <property type="entry name" value="NAD(P)-bd_dom_sf"/>
</dbReference>
<dbReference type="Proteomes" id="UP000184452">
    <property type="component" value="Unassembled WGS sequence"/>
</dbReference>
<dbReference type="GO" id="GO:0016616">
    <property type="term" value="F:oxidoreductase activity, acting on the CH-OH group of donors, NAD or NADP as acceptor"/>
    <property type="evidence" value="ECO:0007669"/>
    <property type="project" value="TreeGrafter"/>
</dbReference>
<dbReference type="Gene3D" id="3.40.50.720">
    <property type="entry name" value="NAD(P)-binding Rossmann-like Domain"/>
    <property type="match status" value="1"/>
</dbReference>
<gene>
    <name evidence="4" type="ORF">SAMN05421803_101798</name>
</gene>
<dbReference type="PROSITE" id="PS00061">
    <property type="entry name" value="ADH_SHORT"/>
    <property type="match status" value="1"/>
</dbReference>
<dbReference type="EMBL" id="FQZK01000001">
    <property type="protein sequence ID" value="SHI63769.1"/>
    <property type="molecule type" value="Genomic_DNA"/>
</dbReference>
<accession>A0A1M6CS31</accession>
<keyword evidence="5" id="KW-1185">Reference proteome</keyword>
<dbReference type="PANTHER" id="PTHR42760">
    <property type="entry name" value="SHORT-CHAIN DEHYDROGENASES/REDUCTASES FAMILY MEMBER"/>
    <property type="match status" value="1"/>
</dbReference>
<dbReference type="OrthoDB" id="8959163at2"/>
<keyword evidence="2" id="KW-0560">Oxidoreductase</keyword>
<reference evidence="4 5" key="1">
    <citation type="submission" date="2016-11" db="EMBL/GenBank/DDBJ databases">
        <authorList>
            <person name="Jaros S."/>
            <person name="Januszkiewicz K."/>
            <person name="Wedrychowicz H."/>
        </authorList>
    </citation>
    <scope>NUCLEOTIDE SEQUENCE [LARGE SCALE GENOMIC DNA]</scope>
    <source>
        <strain evidence="4 5">CGMCC 4.5723</strain>
    </source>
</reference>
<dbReference type="Pfam" id="PF13561">
    <property type="entry name" value="adh_short_C2"/>
    <property type="match status" value="1"/>
</dbReference>
<name>A0A1M6CS31_9ACTN</name>